<keyword evidence="2" id="KW-0479">Metal-binding</keyword>
<feature type="domain" description="C2H2-type" evidence="8">
    <location>
        <begin position="154"/>
        <end position="183"/>
    </location>
</feature>
<keyword evidence="3" id="KW-0677">Repeat</keyword>
<dbReference type="PANTHER" id="PTHR19818">
    <property type="entry name" value="ZINC FINGER PROTEIN ZIC AND GLI"/>
    <property type="match status" value="1"/>
</dbReference>
<feature type="domain" description="C2H2-type" evidence="8">
    <location>
        <begin position="124"/>
        <end position="153"/>
    </location>
</feature>
<evidence type="ECO:0000259" key="8">
    <source>
        <dbReference type="PROSITE" id="PS50157"/>
    </source>
</evidence>
<proteinExistence type="predicted"/>
<dbReference type="PROSITE" id="PS50157">
    <property type="entry name" value="ZINC_FINGER_C2H2_2"/>
    <property type="match status" value="8"/>
</dbReference>
<dbReference type="InterPro" id="IPR013087">
    <property type="entry name" value="Znf_C2H2_type"/>
</dbReference>
<evidence type="ECO:0000256" key="7">
    <source>
        <dbReference type="PROSITE-ProRule" id="PRU00042"/>
    </source>
</evidence>
<evidence type="ECO:0000256" key="5">
    <source>
        <dbReference type="ARBA" id="ARBA00022833"/>
    </source>
</evidence>
<evidence type="ECO:0000256" key="6">
    <source>
        <dbReference type="ARBA" id="ARBA00023242"/>
    </source>
</evidence>
<name>A0ABQ9XVT8_9EUKA</name>
<dbReference type="Gene3D" id="3.30.160.60">
    <property type="entry name" value="Classic Zinc Finger"/>
    <property type="match status" value="8"/>
</dbReference>
<dbReference type="InterPro" id="IPR056438">
    <property type="entry name" value="Znf-C2H2_CTCF"/>
</dbReference>
<keyword evidence="4 7" id="KW-0863">Zinc-finger</keyword>
<keyword evidence="6" id="KW-0539">Nucleus</keyword>
<feature type="domain" description="C2H2-type" evidence="8">
    <location>
        <begin position="214"/>
        <end position="244"/>
    </location>
</feature>
<dbReference type="InterPro" id="IPR050329">
    <property type="entry name" value="GLI_C2H2-zinc-finger"/>
</dbReference>
<evidence type="ECO:0000256" key="1">
    <source>
        <dbReference type="ARBA" id="ARBA00004123"/>
    </source>
</evidence>
<comment type="subcellular location">
    <subcellularLocation>
        <location evidence="1">Nucleus</location>
    </subcellularLocation>
</comment>
<dbReference type="SUPFAM" id="SSF57667">
    <property type="entry name" value="beta-beta-alpha zinc fingers"/>
    <property type="match status" value="5"/>
</dbReference>
<dbReference type="InterPro" id="IPR036236">
    <property type="entry name" value="Znf_C2H2_sf"/>
</dbReference>
<feature type="domain" description="C2H2-type" evidence="8">
    <location>
        <begin position="184"/>
        <end position="213"/>
    </location>
</feature>
<dbReference type="PROSITE" id="PS00028">
    <property type="entry name" value="ZINC_FINGER_C2H2_1"/>
    <property type="match status" value="6"/>
</dbReference>
<dbReference type="SMART" id="SM00355">
    <property type="entry name" value="ZnF_C2H2"/>
    <property type="match status" value="8"/>
</dbReference>
<gene>
    <name evidence="9" type="ORF">BLNAU_9434</name>
</gene>
<protein>
    <submittedName>
        <fullName evidence="9">Zinc finger protein 79</fullName>
    </submittedName>
</protein>
<sequence length="661" mass="73873">MPSKRYQCLYCDYATNHSTSLKRHERIHTGEKPFKCTFAGCGKAFAQSSDLKVHKRIHTGEKPFLCSFPGCDKVFSQAANLKTHQRIHTGERPYECSYPGWNKAFSHLATLLRHERIHTGEKPFKCTFSGCGKAFAEASDLKVHERIHTGEKPFLCSFPGCGKAFAQLSNLQTHERIHTGEKPYKCSFSGCGKAFAPLSNLQTHERIHTGEKPYKCSFSGCGKAFAQLSNLQTHNQNVHIEAPTRQNRVPERSVEADQVMPLCRFCASSEWRNNGVECVKCGEFCHFSCACEHSLFVALAVHAVNLDDFLCDTWIGEESVSSLAELLFPRSESVVLRHTSHRSLTGFHRSVGVFVEGRVCPNEIVAIMSLLPSSSLSYLLSLLPSSSLFSPFIRSRSSSGVVVPEVSSAAVFTRSDGVHLDTWLSPLTSRLIRRSSECGNCVGRDGVDEDGVPIIEVRALRGIEDEELVLWEGRGSVEGSETALTDDVSELGKCECGCDVNTVDLSEQTRSVVAGLEENERDVEEGEEASDDGENALRLRENLIHWILSSNGNEDETTRREHQRVDIEIGSEEEAISVDADSSAAQSSNESRLVVSSSWLRTEWISIVEREYLEERERRRIEVSKLLEGLEWEDVANLLRDENGRPVRDTKHELFLDRDPL</sequence>
<feature type="domain" description="C2H2-type" evidence="8">
    <location>
        <begin position="6"/>
        <end position="33"/>
    </location>
</feature>
<evidence type="ECO:0000256" key="2">
    <source>
        <dbReference type="ARBA" id="ARBA00022723"/>
    </source>
</evidence>
<keyword evidence="5" id="KW-0862">Zinc</keyword>
<dbReference type="Pfam" id="PF23611">
    <property type="entry name" value="zf-C2H2_16"/>
    <property type="match status" value="1"/>
</dbReference>
<feature type="domain" description="C2H2-type" evidence="8">
    <location>
        <begin position="64"/>
        <end position="93"/>
    </location>
</feature>
<evidence type="ECO:0000313" key="9">
    <source>
        <dbReference type="EMBL" id="KAK2955576.1"/>
    </source>
</evidence>
<accession>A0ABQ9XVT8</accession>
<dbReference type="Pfam" id="PF00096">
    <property type="entry name" value="zf-C2H2"/>
    <property type="match status" value="6"/>
</dbReference>
<dbReference type="EMBL" id="JARBJD010000065">
    <property type="protein sequence ID" value="KAK2955576.1"/>
    <property type="molecule type" value="Genomic_DNA"/>
</dbReference>
<feature type="domain" description="C2H2-type" evidence="8">
    <location>
        <begin position="34"/>
        <end position="63"/>
    </location>
</feature>
<feature type="domain" description="C2H2-type" evidence="8">
    <location>
        <begin position="94"/>
        <end position="123"/>
    </location>
</feature>
<evidence type="ECO:0000313" key="10">
    <source>
        <dbReference type="Proteomes" id="UP001281761"/>
    </source>
</evidence>
<dbReference type="PANTHER" id="PTHR19818:SF139">
    <property type="entry name" value="PAIR-RULE PROTEIN ODD-PAIRED"/>
    <property type="match status" value="1"/>
</dbReference>
<organism evidence="9 10">
    <name type="scientific">Blattamonas nauphoetae</name>
    <dbReference type="NCBI Taxonomy" id="2049346"/>
    <lineage>
        <taxon>Eukaryota</taxon>
        <taxon>Metamonada</taxon>
        <taxon>Preaxostyla</taxon>
        <taxon>Oxymonadida</taxon>
        <taxon>Blattamonas</taxon>
    </lineage>
</organism>
<comment type="caution">
    <text evidence="9">The sequence shown here is derived from an EMBL/GenBank/DDBJ whole genome shotgun (WGS) entry which is preliminary data.</text>
</comment>
<keyword evidence="10" id="KW-1185">Reference proteome</keyword>
<reference evidence="9 10" key="1">
    <citation type="journal article" date="2022" name="bioRxiv">
        <title>Genomics of Preaxostyla Flagellates Illuminates Evolutionary Transitions and the Path Towards Mitochondrial Loss.</title>
        <authorList>
            <person name="Novak L.V.F."/>
            <person name="Treitli S.C."/>
            <person name="Pyrih J."/>
            <person name="Halakuc P."/>
            <person name="Pipaliya S.V."/>
            <person name="Vacek V."/>
            <person name="Brzon O."/>
            <person name="Soukal P."/>
            <person name="Eme L."/>
            <person name="Dacks J.B."/>
            <person name="Karnkowska A."/>
            <person name="Elias M."/>
            <person name="Hampl V."/>
        </authorList>
    </citation>
    <scope>NUCLEOTIDE SEQUENCE [LARGE SCALE GENOMIC DNA]</scope>
    <source>
        <strain evidence="9">NAU3</strain>
        <tissue evidence="9">Gut</tissue>
    </source>
</reference>
<evidence type="ECO:0000256" key="3">
    <source>
        <dbReference type="ARBA" id="ARBA00022737"/>
    </source>
</evidence>
<evidence type="ECO:0000256" key="4">
    <source>
        <dbReference type="ARBA" id="ARBA00022771"/>
    </source>
</evidence>
<dbReference type="Proteomes" id="UP001281761">
    <property type="component" value="Unassembled WGS sequence"/>
</dbReference>